<keyword evidence="2" id="KW-1185">Reference proteome</keyword>
<evidence type="ECO:0000313" key="1">
    <source>
        <dbReference type="EMBL" id="VDP69068.1"/>
    </source>
</evidence>
<reference evidence="1 2" key="1">
    <citation type="submission" date="2018-11" db="EMBL/GenBank/DDBJ databases">
        <authorList>
            <consortium name="Pathogen Informatics"/>
        </authorList>
    </citation>
    <scope>NUCLEOTIDE SEQUENCE [LARGE SCALE GENOMIC DNA]</scope>
    <source>
        <strain>Denwood</strain>
        <strain evidence="2">Zambia</strain>
    </source>
</reference>
<gene>
    <name evidence="1" type="ORF">SMTD_LOCUS15616</name>
</gene>
<organism evidence="1 2">
    <name type="scientific">Schistosoma mattheei</name>
    <dbReference type="NCBI Taxonomy" id="31246"/>
    <lineage>
        <taxon>Eukaryota</taxon>
        <taxon>Metazoa</taxon>
        <taxon>Spiralia</taxon>
        <taxon>Lophotrochozoa</taxon>
        <taxon>Platyhelminthes</taxon>
        <taxon>Trematoda</taxon>
        <taxon>Digenea</taxon>
        <taxon>Strigeidida</taxon>
        <taxon>Schistosomatoidea</taxon>
        <taxon>Schistosomatidae</taxon>
        <taxon>Schistosoma</taxon>
    </lineage>
</organism>
<evidence type="ECO:0000313" key="2">
    <source>
        <dbReference type="Proteomes" id="UP000269396"/>
    </source>
</evidence>
<protein>
    <submittedName>
        <fullName evidence="1">Uncharacterized protein</fullName>
    </submittedName>
</protein>
<dbReference type="Proteomes" id="UP000269396">
    <property type="component" value="Unassembled WGS sequence"/>
</dbReference>
<proteinExistence type="predicted"/>
<sequence length="247" mass="28342">MKSNGLHFLKFKSFLTLSNYHLIPFKFDCSFANGDVIYRHEGNPLINHDHVQVTIFFFRNNNSVVQTVDIMINIEDPPTHLISNYDMDNVTNQVIHNNNNTNTMNDNNDDDKKLKMKQGYLIGPIPQSRIQLLKELTVKNLRATSESISSDILKIRYNLDKEECRFAYVSPEYLINRGQLAKNTSDWSILGRLGGTQTPKLGMPLTSGSAVGGVRRWPLFGQIVHFNRTMVDYIDRDCQEALLQGYR</sequence>
<accession>A0A183PMN0</accession>
<dbReference type="AlphaFoldDB" id="A0A183PMN0"/>
<dbReference type="EMBL" id="UZAL01036078">
    <property type="protein sequence ID" value="VDP69068.1"/>
    <property type="molecule type" value="Genomic_DNA"/>
</dbReference>
<name>A0A183PMN0_9TREM</name>